<evidence type="ECO:0000313" key="3">
    <source>
        <dbReference type="Proteomes" id="UP000287830"/>
    </source>
</evidence>
<dbReference type="EMBL" id="BHZC01000001">
    <property type="protein sequence ID" value="GCD37088.1"/>
    <property type="molecule type" value="Genomic_DNA"/>
</dbReference>
<reference evidence="2 3" key="1">
    <citation type="submission" date="2018-11" db="EMBL/GenBank/DDBJ databases">
        <title>Whole genome sequence of Streptomyces chrestomyceticus NBRC 13444(T).</title>
        <authorList>
            <person name="Komaki H."/>
            <person name="Tamura T."/>
        </authorList>
    </citation>
    <scope>NUCLEOTIDE SEQUENCE [LARGE SCALE GENOMIC DNA]</scope>
    <source>
        <strain evidence="2 3">NBRC 13444</strain>
    </source>
</reference>
<protein>
    <recommendedName>
        <fullName evidence="1">DUF397 domain-containing protein</fullName>
    </recommendedName>
</protein>
<feature type="domain" description="DUF397" evidence="1">
    <location>
        <begin position="8"/>
        <end position="64"/>
    </location>
</feature>
<gene>
    <name evidence="2" type="ORF">OEIGOIKO_04871</name>
</gene>
<sequence>MTPPLDLPWVKSSYSSQDGGNCLEWCPASVIPSGSVPVRDSKTPDGPTLTIPSTAFAEFIAGVKAGTFSA</sequence>
<evidence type="ECO:0000313" key="2">
    <source>
        <dbReference type="EMBL" id="GCD37088.1"/>
    </source>
</evidence>
<evidence type="ECO:0000259" key="1">
    <source>
        <dbReference type="Pfam" id="PF04149"/>
    </source>
</evidence>
<dbReference type="Proteomes" id="UP000287830">
    <property type="component" value="Unassembled WGS sequence"/>
</dbReference>
<dbReference type="AlphaFoldDB" id="A0A7U9PZ72"/>
<comment type="caution">
    <text evidence="2">The sequence shown here is derived from an EMBL/GenBank/DDBJ whole genome shotgun (WGS) entry which is preliminary data.</text>
</comment>
<proteinExistence type="predicted"/>
<dbReference type="Pfam" id="PF04149">
    <property type="entry name" value="DUF397"/>
    <property type="match status" value="1"/>
</dbReference>
<organism evidence="2 3">
    <name type="scientific">Streptomyces chrestomyceticus JCM 4735</name>
    <dbReference type="NCBI Taxonomy" id="1306181"/>
    <lineage>
        <taxon>Bacteria</taxon>
        <taxon>Bacillati</taxon>
        <taxon>Actinomycetota</taxon>
        <taxon>Actinomycetes</taxon>
        <taxon>Kitasatosporales</taxon>
        <taxon>Streptomycetaceae</taxon>
        <taxon>Streptomyces</taxon>
    </lineage>
</organism>
<name>A0A7U9PZ72_9ACTN</name>
<dbReference type="RefSeq" id="WP_174856448.1">
    <property type="nucleotide sequence ID" value="NZ_BHZC01000001.1"/>
</dbReference>
<accession>A0A7U9PZ72</accession>
<dbReference type="GeneID" id="95623699"/>
<dbReference type="InterPro" id="IPR007278">
    <property type="entry name" value="DUF397"/>
</dbReference>